<gene>
    <name evidence="1" type="ORF">GA0070606_5637</name>
</gene>
<dbReference type="AlphaFoldDB" id="A0A1C6VZ39"/>
<protein>
    <submittedName>
        <fullName evidence="1">Uncharacterized protein</fullName>
    </submittedName>
</protein>
<evidence type="ECO:0000313" key="1">
    <source>
        <dbReference type="EMBL" id="SCL71170.1"/>
    </source>
</evidence>
<keyword evidence="2" id="KW-1185">Reference proteome</keyword>
<accession>A0A1C6VZ39</accession>
<dbReference type="EMBL" id="FMHZ01000002">
    <property type="protein sequence ID" value="SCL71170.1"/>
    <property type="molecule type" value="Genomic_DNA"/>
</dbReference>
<sequence>MGTLSAVTDPTVPDDVDGAPTTALLESVLAQAAEVVIVEASPDELDRADAARTVVTGEDIAELARLLSVVDGGTGDRCRCPGWPTVLVSAAGGRRLALWTLHHQAALGGLGNCDAALRDGSALTRWLAGRGLTGSRDVQQSLARAAVEREDRRARWVAAAPRGLTAVAAATSRREAGAEERLVDLVARRHPDAVERVLALLAWAGFPPRQPDGTPWHELAPQRLLLAEPTELIFEALASVSPTPAQLDGAAELFTSLEWTRPPRAELPEPLRTVLIDHVTATGTDPMRFRMRHGYGAGRATGA</sequence>
<organism evidence="1 2">
    <name type="scientific">Micromonospora citrea</name>
    <dbReference type="NCBI Taxonomy" id="47855"/>
    <lineage>
        <taxon>Bacteria</taxon>
        <taxon>Bacillati</taxon>
        <taxon>Actinomycetota</taxon>
        <taxon>Actinomycetes</taxon>
        <taxon>Micromonosporales</taxon>
        <taxon>Micromonosporaceae</taxon>
        <taxon>Micromonospora</taxon>
    </lineage>
</organism>
<proteinExistence type="predicted"/>
<dbReference type="Proteomes" id="UP000199001">
    <property type="component" value="Unassembled WGS sequence"/>
</dbReference>
<name>A0A1C6VZ39_9ACTN</name>
<evidence type="ECO:0000313" key="2">
    <source>
        <dbReference type="Proteomes" id="UP000199001"/>
    </source>
</evidence>
<reference evidence="2" key="1">
    <citation type="submission" date="2016-06" db="EMBL/GenBank/DDBJ databases">
        <authorList>
            <person name="Varghese N."/>
            <person name="Submissions Spin"/>
        </authorList>
    </citation>
    <scope>NUCLEOTIDE SEQUENCE [LARGE SCALE GENOMIC DNA]</scope>
    <source>
        <strain evidence="2">DSM 43903</strain>
    </source>
</reference>